<dbReference type="SMART" id="SM00342">
    <property type="entry name" value="HTH_ARAC"/>
    <property type="match status" value="1"/>
</dbReference>
<evidence type="ECO:0000256" key="2">
    <source>
        <dbReference type="ARBA" id="ARBA00023125"/>
    </source>
</evidence>
<dbReference type="PANTHER" id="PTHR47894:SF1">
    <property type="entry name" value="HTH-TYPE TRANSCRIPTIONAL REGULATOR VQSM"/>
    <property type="match status" value="1"/>
</dbReference>
<dbReference type="RefSeq" id="WP_003239851.1">
    <property type="nucleotide sequence ID" value="NZ_CP099397.1"/>
</dbReference>
<feature type="domain" description="HTH araC/xylS-type" evidence="4">
    <location>
        <begin position="235"/>
        <end position="332"/>
    </location>
</feature>
<evidence type="ECO:0000256" key="1">
    <source>
        <dbReference type="ARBA" id="ARBA00023015"/>
    </source>
</evidence>
<evidence type="ECO:0000256" key="3">
    <source>
        <dbReference type="ARBA" id="ARBA00023163"/>
    </source>
</evidence>
<dbReference type="Proteomes" id="UP001054897">
    <property type="component" value="Chromosome"/>
</dbReference>
<evidence type="ECO:0000313" key="6">
    <source>
        <dbReference type="Proteomes" id="UP001054897"/>
    </source>
</evidence>
<proteinExistence type="predicted"/>
<dbReference type="PANTHER" id="PTHR47894">
    <property type="entry name" value="HTH-TYPE TRANSCRIPTIONAL REGULATOR GADX"/>
    <property type="match status" value="1"/>
</dbReference>
<organism evidence="5 6">
    <name type="scientific">Ectopseudomonas hydrolytica</name>
    <dbReference type="NCBI Taxonomy" id="2493633"/>
    <lineage>
        <taxon>Bacteria</taxon>
        <taxon>Pseudomonadati</taxon>
        <taxon>Pseudomonadota</taxon>
        <taxon>Gammaproteobacteria</taxon>
        <taxon>Pseudomonadales</taxon>
        <taxon>Pseudomonadaceae</taxon>
        <taxon>Ectopseudomonas</taxon>
    </lineage>
</organism>
<accession>A0ABY5A3Q9</accession>
<keyword evidence="3" id="KW-0804">Transcription</keyword>
<dbReference type="Pfam" id="PF12833">
    <property type="entry name" value="HTH_18"/>
    <property type="match status" value="1"/>
</dbReference>
<dbReference type="GeneID" id="300081995"/>
<reference evidence="5" key="1">
    <citation type="submission" date="2022-06" db="EMBL/GenBank/DDBJ databases">
        <title>Complete genome of Pseudomonas hydrolytica DSWY01T.</title>
        <authorList>
            <person name="Jung J."/>
            <person name="Jeon C.O."/>
        </authorList>
    </citation>
    <scope>NUCLEOTIDE SEQUENCE</scope>
    <source>
        <strain evidence="5">DSWY01</strain>
    </source>
</reference>
<gene>
    <name evidence="5" type="ORF">L1F06_013450</name>
</gene>
<keyword evidence="2" id="KW-0238">DNA-binding</keyword>
<keyword evidence="1" id="KW-0805">Transcription regulation</keyword>
<dbReference type="EMBL" id="CP099397">
    <property type="protein sequence ID" value="USR37699.1"/>
    <property type="molecule type" value="Genomic_DNA"/>
</dbReference>
<dbReference type="PROSITE" id="PS01124">
    <property type="entry name" value="HTH_ARAC_FAMILY_2"/>
    <property type="match status" value="1"/>
</dbReference>
<evidence type="ECO:0000313" key="5">
    <source>
        <dbReference type="EMBL" id="USR37699.1"/>
    </source>
</evidence>
<name>A0ABY5A3Q9_9GAMM</name>
<dbReference type="Gene3D" id="1.10.10.60">
    <property type="entry name" value="Homeodomain-like"/>
    <property type="match status" value="1"/>
</dbReference>
<dbReference type="InterPro" id="IPR018060">
    <property type="entry name" value="HTH_AraC"/>
</dbReference>
<dbReference type="SUPFAM" id="SSF46689">
    <property type="entry name" value="Homeodomain-like"/>
    <property type="match status" value="1"/>
</dbReference>
<dbReference type="Pfam" id="PF12625">
    <property type="entry name" value="Arabinose_bd"/>
    <property type="match status" value="1"/>
</dbReference>
<keyword evidence="6" id="KW-1185">Reference proteome</keyword>
<dbReference type="InterPro" id="IPR032687">
    <property type="entry name" value="AraC-type_N"/>
</dbReference>
<dbReference type="InterPro" id="IPR009057">
    <property type="entry name" value="Homeodomain-like_sf"/>
</dbReference>
<evidence type="ECO:0000259" key="4">
    <source>
        <dbReference type="PROSITE" id="PS01124"/>
    </source>
</evidence>
<sequence>MQSFTLPAQYLRQIVGLVGDMGADVPGWLARAQLHEARLGDSDLHLSLATFERLIEDAMARTDEPAFGLLVGERLVVNTHGLLGYAAMNSTTLRQAAQLIERYIALRTSLVSIRLVETEGEARLVFAEAAPLGGIARPVLEAVILAIKNVLDFMTLGSCPLERVSFAFARPAYAGLAHQLCRCEVRYDADWSGFVLPAQSIDQPLKTADAASFRDTEQILQRELAKLTAEQSMSSRVRRVLLEKQGGFPSLSLTARLFHLTPRTLHRRLQAEGTSFKSLLEEVRHTLAQEHLKAGRMTVEEIAYSLGYTDLANFRRAFKRWQRQSPSAYRAEQQAL</sequence>
<protein>
    <submittedName>
        <fullName evidence="5">AraC family transcriptional regulator</fullName>
    </submittedName>
</protein>